<gene>
    <name evidence="3" type="ORF">ACBT_1947</name>
</gene>
<organism evidence="3 4">
    <name type="scientific">Aliarcobacter cibarius</name>
    <dbReference type="NCBI Taxonomy" id="255507"/>
    <lineage>
        <taxon>Bacteria</taxon>
        <taxon>Pseudomonadati</taxon>
        <taxon>Campylobacterota</taxon>
        <taxon>Epsilonproteobacteria</taxon>
        <taxon>Campylobacterales</taxon>
        <taxon>Arcobacteraceae</taxon>
        <taxon>Aliarcobacter</taxon>
    </lineage>
</organism>
<keyword evidence="2" id="KW-0732">Signal</keyword>
<dbReference type="KEGG" id="acib:ACBT_1947"/>
<evidence type="ECO:0000256" key="1">
    <source>
        <dbReference type="SAM" id="Coils"/>
    </source>
</evidence>
<protein>
    <recommendedName>
        <fullName evidence="5">Motility protein chaperone MotE</fullName>
    </recommendedName>
</protein>
<feature type="signal peptide" evidence="2">
    <location>
        <begin position="1"/>
        <end position="18"/>
    </location>
</feature>
<evidence type="ECO:0000313" key="3">
    <source>
        <dbReference type="EMBL" id="QKJ27842.1"/>
    </source>
</evidence>
<dbReference type="EMBL" id="CP054051">
    <property type="protein sequence ID" value="QKJ27842.1"/>
    <property type="molecule type" value="Genomic_DNA"/>
</dbReference>
<evidence type="ECO:0000313" key="4">
    <source>
        <dbReference type="Proteomes" id="UP000509513"/>
    </source>
</evidence>
<dbReference type="RefSeq" id="WP_051429936.1">
    <property type="nucleotide sequence ID" value="NZ_CP054051.1"/>
</dbReference>
<dbReference type="SUPFAM" id="SSF158791">
    <property type="entry name" value="MgtE N-terminal domain-like"/>
    <property type="match status" value="1"/>
</dbReference>
<dbReference type="Proteomes" id="UP000509513">
    <property type="component" value="Chromosome"/>
</dbReference>
<dbReference type="OrthoDB" id="5365664at2"/>
<keyword evidence="1" id="KW-0175">Coiled coil</keyword>
<feature type="chain" id="PRO_5029827959" description="Motility protein chaperone MotE" evidence="2">
    <location>
        <begin position="19"/>
        <end position="160"/>
    </location>
</feature>
<accession>A0A7L5JRK6</accession>
<proteinExistence type="predicted"/>
<evidence type="ECO:0008006" key="5">
    <source>
        <dbReference type="Google" id="ProtNLM"/>
    </source>
</evidence>
<dbReference type="AlphaFoldDB" id="A0A7L5JRK6"/>
<name>A0A7L5JRK6_9BACT</name>
<reference evidence="3 4" key="1">
    <citation type="submission" date="2020-05" db="EMBL/GenBank/DDBJ databases">
        <title>Complete genome sequencing of Campylobacter and Arcobacter type strains.</title>
        <authorList>
            <person name="Miller W.G."/>
            <person name="Yee E."/>
        </authorList>
    </citation>
    <scope>NUCLEOTIDE SEQUENCE [LARGE SCALE GENOMIC DNA]</scope>
    <source>
        <strain evidence="3 4">LMG 21996</strain>
    </source>
</reference>
<evidence type="ECO:0000256" key="2">
    <source>
        <dbReference type="SAM" id="SignalP"/>
    </source>
</evidence>
<sequence>MLKLIFIFNIFIFTFLNAQETSSSLTRQKLEVMELKKELNTFYEEKEKEYQENKKELEDILTQIEKEKKDIKTLHDKNEQILKEIKLEVDSKVAKIYNGMKPKNAAQIFDNMISEGKIDDVFAIILRLKENNVTQILKFMDISHSSIVTHLLEDYKNKNK</sequence>
<feature type="coiled-coil region" evidence="1">
    <location>
        <begin position="25"/>
        <end position="84"/>
    </location>
</feature>